<feature type="binding site" evidence="18">
    <location>
        <position position="409"/>
    </location>
    <ligand>
        <name>Ca(2+)</name>
        <dbReference type="ChEBI" id="CHEBI:29108"/>
        <label>1</label>
    </ligand>
</feature>
<keyword evidence="10 18" id="KW-0106">Calcium</keyword>
<dbReference type="GO" id="GO:0006979">
    <property type="term" value="P:response to oxidative stress"/>
    <property type="evidence" value="ECO:0007669"/>
    <property type="project" value="InterPro"/>
</dbReference>
<dbReference type="FunFam" id="1.10.420.10:FF:000008">
    <property type="entry name" value="Peroxidase"/>
    <property type="match status" value="1"/>
</dbReference>
<dbReference type="SUPFAM" id="SSF103481">
    <property type="entry name" value="Multidrug resistance efflux transporter EmrE"/>
    <property type="match status" value="2"/>
</dbReference>
<dbReference type="Gene3D" id="1.10.420.10">
    <property type="entry name" value="Peroxidase, domain 2"/>
    <property type="match status" value="1"/>
</dbReference>
<dbReference type="OrthoDB" id="2159643at2759"/>
<reference evidence="23" key="1">
    <citation type="journal article" date="2023" name="Plant J.">
        <title>The genome of the king protea, Protea cynaroides.</title>
        <authorList>
            <person name="Chang J."/>
            <person name="Duong T.A."/>
            <person name="Schoeman C."/>
            <person name="Ma X."/>
            <person name="Roodt D."/>
            <person name="Barker N."/>
            <person name="Li Z."/>
            <person name="Van de Peer Y."/>
            <person name="Mizrachi E."/>
        </authorList>
    </citation>
    <scope>NUCLEOTIDE SEQUENCE</scope>
    <source>
        <tissue evidence="23">Young leaves</tissue>
    </source>
</reference>
<feature type="binding site" evidence="17">
    <location>
        <position position="483"/>
    </location>
    <ligand>
        <name>substrate</name>
    </ligand>
</feature>
<gene>
    <name evidence="23" type="ORF">NE237_001889</name>
</gene>
<dbReference type="GO" id="GO:0046872">
    <property type="term" value="F:metal ion binding"/>
    <property type="evidence" value="ECO:0007669"/>
    <property type="project" value="UniProtKB-KW"/>
</dbReference>
<dbReference type="PRINTS" id="PR00461">
    <property type="entry name" value="PLPEROXIDASE"/>
</dbReference>
<feature type="transmembrane region" description="Helical" evidence="21">
    <location>
        <begin position="292"/>
        <end position="310"/>
    </location>
</feature>
<evidence type="ECO:0000256" key="1">
    <source>
        <dbReference type="ARBA" id="ARBA00000189"/>
    </source>
</evidence>
<proteinExistence type="inferred from homology"/>
<feature type="transmembrane region" description="Helical" evidence="21">
    <location>
        <begin position="53"/>
        <end position="70"/>
    </location>
</feature>
<keyword evidence="7" id="KW-0575">Peroxidase</keyword>
<evidence type="ECO:0000256" key="15">
    <source>
        <dbReference type="ARBA" id="ARBA00023324"/>
    </source>
</evidence>
<dbReference type="PRINTS" id="PR00458">
    <property type="entry name" value="PEROXIDASE"/>
</dbReference>
<evidence type="ECO:0000256" key="14">
    <source>
        <dbReference type="ARBA" id="ARBA00023180"/>
    </source>
</evidence>
<keyword evidence="15" id="KW-0376">Hydrogen peroxide</keyword>
<sequence length="648" mass="70395">MERQILSQSSLCPVLHKAKPFLAVTLLQFGYAGQSIIVKIALNQGMSHYTLAVYRHAIATALILPFAIVLERPVIDQNLYYSGMRYTSATFATSMCNMIPALTFLLAFLFRMEKVNIRRAHSLVKVVGTIVTLMGAMLMTLIKGPVIHLPWTEGRSQDGTEASAYHQHPLKGSLMITAGCFCSSGFVILLAITLKTYPAELSLTAWICMMGTIEGTLVTLAMERGNTAIWSLNWNMKFVAALYSGILCSGIAYYVQGMIMKERGPVFITAFSPLDMIIVAILSSFILAEQLWVGSVIGAIVIVTGLYLVLWGKSKDDCPTPASQVELPTAISSKGEKNHDHELVTIVLGKTGVATPQEPSSTGNNYVKEHIPNAPSLAAALLRMHFHDCFVEGCDASVLLNSTLNNQAEKSGIPNLTLRGFTFIDGVKSLLEKECPGVVSCADIVALVARDAVSTIGGPTWEVPTGRRDGLISNATETLTNIPAPTNNFTTLVSKFANKGLDVKDLVLLSGAHTIGISHCNQSFAARLYNFTGHGDEDPSLDKEYAVDLKGKCKTPLDNTTIFEMDPGSFRTFDLSYYKLLLKRRGLFVSDAALITNSFSKSEIIQLAQGSLYNFYEEFGKSMVKMGMVGVKTGSSGEIRKNCAVLNS</sequence>
<evidence type="ECO:0000256" key="8">
    <source>
        <dbReference type="ARBA" id="ARBA00022617"/>
    </source>
</evidence>
<feature type="transmembrane region" description="Helical" evidence="21">
    <location>
        <begin position="234"/>
        <end position="254"/>
    </location>
</feature>
<accession>A0A9Q0QYJ3</accession>
<dbReference type="InterPro" id="IPR002016">
    <property type="entry name" value="Haem_peroxidase"/>
</dbReference>
<dbReference type="InterPro" id="IPR019793">
    <property type="entry name" value="Peroxidases_heam-ligand_BS"/>
</dbReference>
<feature type="binding site" evidence="18">
    <location>
        <position position="395"/>
    </location>
    <ligand>
        <name>Ca(2+)</name>
        <dbReference type="ChEBI" id="CHEBI:29108"/>
        <label>1</label>
    </ligand>
</feature>
<evidence type="ECO:0000313" key="23">
    <source>
        <dbReference type="EMBL" id="KAJ4976783.1"/>
    </source>
</evidence>
<feature type="transmembrane region" description="Helical" evidence="21">
    <location>
        <begin position="122"/>
        <end position="142"/>
    </location>
</feature>
<feature type="disulfide bond" evidence="20">
    <location>
        <begin position="441"/>
        <end position="643"/>
    </location>
</feature>
<feature type="site" description="Transition state stabilizer" evidence="19">
    <location>
        <position position="383"/>
    </location>
</feature>
<feature type="transmembrane region" description="Helical" evidence="21">
    <location>
        <begin position="201"/>
        <end position="222"/>
    </location>
</feature>
<dbReference type="Pfam" id="PF00141">
    <property type="entry name" value="peroxidase"/>
    <property type="match status" value="1"/>
</dbReference>
<keyword evidence="14" id="KW-0325">Glycoprotein</keyword>
<keyword evidence="11" id="KW-0560">Oxidoreductase</keyword>
<evidence type="ECO:0000256" key="13">
    <source>
        <dbReference type="ARBA" id="ARBA00023157"/>
    </source>
</evidence>
<keyword evidence="21" id="KW-1133">Transmembrane helix</keyword>
<dbReference type="InterPro" id="IPR037185">
    <property type="entry name" value="EmrE-like"/>
</dbReference>
<dbReference type="EMBL" id="JAMYWD010000003">
    <property type="protein sequence ID" value="KAJ4976783.1"/>
    <property type="molecule type" value="Genomic_DNA"/>
</dbReference>
<keyword evidence="9 18" id="KW-0479">Metal-binding</keyword>
<dbReference type="SUPFAM" id="SSF48113">
    <property type="entry name" value="Heme-dependent peroxidases"/>
    <property type="match status" value="1"/>
</dbReference>
<comment type="similarity">
    <text evidence="4">Belongs to the peroxidase family. Ascorbate peroxidase subfamily.</text>
</comment>
<evidence type="ECO:0000256" key="6">
    <source>
        <dbReference type="ARBA" id="ARBA00022525"/>
    </source>
</evidence>
<evidence type="ECO:0000256" key="10">
    <source>
        <dbReference type="ARBA" id="ARBA00022837"/>
    </source>
</evidence>
<evidence type="ECO:0000256" key="9">
    <source>
        <dbReference type="ARBA" id="ARBA00022723"/>
    </source>
</evidence>
<dbReference type="FunFam" id="1.10.520.10:FF:000009">
    <property type="entry name" value="Peroxidase"/>
    <property type="match status" value="1"/>
</dbReference>
<comment type="cofactor">
    <cofactor evidence="18">
        <name>Ca(2+)</name>
        <dbReference type="ChEBI" id="CHEBI:29108"/>
    </cofactor>
    <text evidence="18">Binds 2 calcium ions per subunit.</text>
</comment>
<feature type="domain" description="Plant heme peroxidase family profile" evidence="22">
    <location>
        <begin position="365"/>
        <end position="647"/>
    </location>
</feature>
<evidence type="ECO:0000256" key="2">
    <source>
        <dbReference type="ARBA" id="ARBA00002322"/>
    </source>
</evidence>
<comment type="cofactor">
    <cofactor evidence="18">
        <name>heme b</name>
        <dbReference type="ChEBI" id="CHEBI:60344"/>
    </cofactor>
    <text evidence="18">Binds 1 heme b (iron(II)-protoporphyrin IX) group per subunit.</text>
</comment>
<dbReference type="GO" id="GO:0042744">
    <property type="term" value="P:hydrogen peroxide catabolic process"/>
    <property type="evidence" value="ECO:0007669"/>
    <property type="project" value="UniProtKB-KW"/>
</dbReference>
<feature type="binding site" evidence="18">
    <location>
        <position position="397"/>
    </location>
    <ligand>
        <name>Ca(2+)</name>
        <dbReference type="ChEBI" id="CHEBI:29108"/>
        <label>1</label>
    </ligand>
</feature>
<feature type="binding site" evidence="18">
    <location>
        <position position="391"/>
    </location>
    <ligand>
        <name>Ca(2+)</name>
        <dbReference type="ChEBI" id="CHEBI:29108"/>
        <label>1</label>
    </ligand>
</feature>
<evidence type="ECO:0000256" key="20">
    <source>
        <dbReference type="PIRSR" id="PIRSR600823-5"/>
    </source>
</evidence>
<feature type="binding site" description="axial binding residue" evidence="18">
    <location>
        <position position="513"/>
    </location>
    <ligand>
        <name>heme b</name>
        <dbReference type="ChEBI" id="CHEBI:60344"/>
    </ligand>
    <ligandPart>
        <name>Fe</name>
        <dbReference type="ChEBI" id="CHEBI:18248"/>
    </ligandPart>
</feature>
<keyword evidence="21" id="KW-0472">Membrane</keyword>
<keyword evidence="12 18" id="KW-0408">Iron</keyword>
<dbReference type="Gene3D" id="1.10.520.10">
    <property type="match status" value="1"/>
</dbReference>
<name>A0A9Q0QYJ3_9MAGN</name>
<keyword evidence="6" id="KW-0964">Secreted</keyword>
<feature type="binding site" evidence="18">
    <location>
        <position position="566"/>
    </location>
    <ligand>
        <name>Ca(2+)</name>
        <dbReference type="ChEBI" id="CHEBI:29108"/>
        <label>2</label>
    </ligand>
</feature>
<dbReference type="InterPro" id="IPR000823">
    <property type="entry name" value="Peroxidase_pln"/>
</dbReference>
<comment type="similarity">
    <text evidence="5">Belongs to the drug/metabolite transporter (DMT) superfamily. Plant drug/metabolite exporter (P-DME) (TC 2.A.7.4) family.</text>
</comment>
<feature type="binding site" evidence="18">
    <location>
        <position position="388"/>
    </location>
    <ligand>
        <name>Ca(2+)</name>
        <dbReference type="ChEBI" id="CHEBI:29108"/>
        <label>1</label>
    </ligand>
</feature>
<comment type="subcellular location">
    <subcellularLocation>
        <location evidence="3">Membrane</location>
        <topology evidence="3">Multi-pass membrane protein</topology>
    </subcellularLocation>
</comment>
<comment type="caution">
    <text evidence="23">The sequence shown here is derived from an EMBL/GenBank/DDBJ whole genome shotgun (WGS) entry which is preliminary data.</text>
</comment>
<keyword evidence="13 20" id="KW-1015">Disulfide bond</keyword>
<feature type="transmembrane region" description="Helical" evidence="21">
    <location>
        <begin position="174"/>
        <end position="194"/>
    </location>
</feature>
<feature type="binding site" evidence="18">
    <location>
        <position position="393"/>
    </location>
    <ligand>
        <name>Ca(2+)</name>
        <dbReference type="ChEBI" id="CHEBI:29108"/>
        <label>1</label>
    </ligand>
</feature>
<evidence type="ECO:0000259" key="22">
    <source>
        <dbReference type="PROSITE" id="PS50873"/>
    </source>
</evidence>
<evidence type="ECO:0000256" key="4">
    <source>
        <dbReference type="ARBA" id="ARBA00006873"/>
    </source>
</evidence>
<organism evidence="23 24">
    <name type="scientific">Protea cynaroides</name>
    <dbReference type="NCBI Taxonomy" id="273540"/>
    <lineage>
        <taxon>Eukaryota</taxon>
        <taxon>Viridiplantae</taxon>
        <taxon>Streptophyta</taxon>
        <taxon>Embryophyta</taxon>
        <taxon>Tracheophyta</taxon>
        <taxon>Spermatophyta</taxon>
        <taxon>Magnoliopsida</taxon>
        <taxon>Proteales</taxon>
        <taxon>Proteaceae</taxon>
        <taxon>Protea</taxon>
    </lineage>
</organism>
<feature type="active site" description="Proton acceptor" evidence="16">
    <location>
        <position position="387"/>
    </location>
</feature>
<evidence type="ECO:0000256" key="7">
    <source>
        <dbReference type="ARBA" id="ARBA00022559"/>
    </source>
</evidence>
<dbReference type="Proteomes" id="UP001141806">
    <property type="component" value="Unassembled WGS sequence"/>
</dbReference>
<feature type="binding site" evidence="18">
    <location>
        <position position="574"/>
    </location>
    <ligand>
        <name>Ca(2+)</name>
        <dbReference type="ChEBI" id="CHEBI:29108"/>
        <label>2</label>
    </ligand>
</feature>
<evidence type="ECO:0000256" key="5">
    <source>
        <dbReference type="ARBA" id="ARBA00007635"/>
    </source>
</evidence>
<dbReference type="CDD" id="cd00693">
    <property type="entry name" value="secretory_peroxidase"/>
    <property type="match status" value="1"/>
</dbReference>
<evidence type="ECO:0000256" key="19">
    <source>
        <dbReference type="PIRSR" id="PIRSR600823-4"/>
    </source>
</evidence>
<evidence type="ECO:0000256" key="16">
    <source>
        <dbReference type="PIRSR" id="PIRSR600823-1"/>
    </source>
</evidence>
<dbReference type="InterPro" id="IPR010255">
    <property type="entry name" value="Haem_peroxidase_sf"/>
</dbReference>
<dbReference type="Pfam" id="PF00892">
    <property type="entry name" value="EamA"/>
    <property type="match status" value="1"/>
</dbReference>
<feature type="binding site" evidence="18">
    <location>
        <position position="514"/>
    </location>
    <ligand>
        <name>Ca(2+)</name>
        <dbReference type="ChEBI" id="CHEBI:29108"/>
        <label>2</label>
    </ligand>
</feature>
<dbReference type="InterPro" id="IPR019794">
    <property type="entry name" value="Peroxidases_AS"/>
</dbReference>
<dbReference type="InterPro" id="IPR033905">
    <property type="entry name" value="Secretory_peroxidase"/>
</dbReference>
<feature type="transmembrane region" description="Helical" evidence="21">
    <location>
        <begin position="90"/>
        <end position="110"/>
    </location>
</feature>
<feature type="disulfide bond" evidence="20">
    <location>
        <begin position="520"/>
        <end position="553"/>
    </location>
</feature>
<keyword evidence="24" id="KW-1185">Reference proteome</keyword>
<keyword evidence="21" id="KW-0812">Transmembrane</keyword>
<dbReference type="GO" id="GO:0016020">
    <property type="term" value="C:membrane"/>
    <property type="evidence" value="ECO:0007669"/>
    <property type="project" value="InterPro"/>
</dbReference>
<dbReference type="PANTHER" id="PTHR31235">
    <property type="entry name" value="PEROXIDASE 25-RELATED"/>
    <property type="match status" value="1"/>
</dbReference>
<evidence type="ECO:0000256" key="18">
    <source>
        <dbReference type="PIRSR" id="PIRSR600823-3"/>
    </source>
</evidence>
<evidence type="ECO:0000256" key="3">
    <source>
        <dbReference type="ARBA" id="ARBA00004141"/>
    </source>
</evidence>
<protein>
    <recommendedName>
        <fullName evidence="22">Plant heme peroxidase family profile domain-containing protein</fullName>
    </recommendedName>
</protein>
<dbReference type="PROSITE" id="PS50873">
    <property type="entry name" value="PEROXIDASE_4"/>
    <property type="match status" value="1"/>
</dbReference>
<dbReference type="GO" id="GO:0140825">
    <property type="term" value="F:lactoperoxidase activity"/>
    <property type="evidence" value="ECO:0007669"/>
    <property type="project" value="UniProtKB-EC"/>
</dbReference>
<comment type="function">
    <text evidence="2">Removal of H(2)O(2), oxidation of toxic reductants, biosynthesis and degradation of lignin, suberization, auxin catabolism, response to environmental stresses such as wounding, pathogen attack and oxidative stress. These functions might be dependent on each isozyme/isoform in each plant tissue.</text>
</comment>
<dbReference type="InterPro" id="IPR000620">
    <property type="entry name" value="EamA_dom"/>
</dbReference>
<evidence type="ECO:0000256" key="21">
    <source>
        <dbReference type="SAM" id="Phobius"/>
    </source>
</evidence>
<evidence type="ECO:0000313" key="24">
    <source>
        <dbReference type="Proteomes" id="UP001141806"/>
    </source>
</evidence>
<dbReference type="AlphaFoldDB" id="A0A9Q0QYJ3"/>
<dbReference type="GO" id="GO:0020037">
    <property type="term" value="F:heme binding"/>
    <property type="evidence" value="ECO:0007669"/>
    <property type="project" value="InterPro"/>
</dbReference>
<dbReference type="PROSITE" id="PS00436">
    <property type="entry name" value="PEROXIDASE_2"/>
    <property type="match status" value="1"/>
</dbReference>
<evidence type="ECO:0000256" key="17">
    <source>
        <dbReference type="PIRSR" id="PIRSR600823-2"/>
    </source>
</evidence>
<feature type="transmembrane region" description="Helical" evidence="21">
    <location>
        <begin position="20"/>
        <end position="41"/>
    </location>
</feature>
<feature type="transmembrane region" description="Helical" evidence="21">
    <location>
        <begin position="266"/>
        <end position="286"/>
    </location>
</feature>
<evidence type="ECO:0000256" key="11">
    <source>
        <dbReference type="ARBA" id="ARBA00023002"/>
    </source>
</evidence>
<feature type="disulfide bond" evidence="20">
    <location>
        <begin position="389"/>
        <end position="394"/>
    </location>
</feature>
<keyword evidence="8" id="KW-0349">Heme</keyword>
<comment type="catalytic activity">
    <reaction evidence="1">
        <text>2 a phenolic donor + H2O2 = 2 a phenolic radical donor + 2 H2O</text>
        <dbReference type="Rhea" id="RHEA:56136"/>
        <dbReference type="ChEBI" id="CHEBI:15377"/>
        <dbReference type="ChEBI" id="CHEBI:16240"/>
        <dbReference type="ChEBI" id="CHEBI:139520"/>
        <dbReference type="ChEBI" id="CHEBI:139521"/>
        <dbReference type="EC" id="1.11.1.7"/>
    </reaction>
</comment>
<dbReference type="PROSITE" id="PS00435">
    <property type="entry name" value="PEROXIDASE_1"/>
    <property type="match status" value="1"/>
</dbReference>
<evidence type="ECO:0000256" key="12">
    <source>
        <dbReference type="ARBA" id="ARBA00023004"/>
    </source>
</evidence>